<evidence type="ECO:0000313" key="2">
    <source>
        <dbReference type="EMBL" id="RZU64575.1"/>
    </source>
</evidence>
<feature type="chain" id="PRO_5020261538" description="Secreted protein" evidence="1">
    <location>
        <begin position="28"/>
        <end position="147"/>
    </location>
</feature>
<evidence type="ECO:0000256" key="1">
    <source>
        <dbReference type="SAM" id="SignalP"/>
    </source>
</evidence>
<keyword evidence="1" id="KW-0732">Signal</keyword>
<reference evidence="2 3" key="1">
    <citation type="submission" date="2019-02" db="EMBL/GenBank/DDBJ databases">
        <title>Sequencing the genomes of 1000 actinobacteria strains.</title>
        <authorList>
            <person name="Klenk H.-P."/>
        </authorList>
    </citation>
    <scope>NUCLEOTIDE SEQUENCE [LARGE SCALE GENOMIC DNA]</scope>
    <source>
        <strain evidence="2 3">DSM 18319</strain>
    </source>
</reference>
<organism evidence="2 3">
    <name type="scientific">Microterricola gilva</name>
    <dbReference type="NCBI Taxonomy" id="393267"/>
    <lineage>
        <taxon>Bacteria</taxon>
        <taxon>Bacillati</taxon>
        <taxon>Actinomycetota</taxon>
        <taxon>Actinomycetes</taxon>
        <taxon>Micrococcales</taxon>
        <taxon>Microbacteriaceae</taxon>
        <taxon>Microterricola</taxon>
    </lineage>
</organism>
<keyword evidence="3" id="KW-1185">Reference proteome</keyword>
<dbReference type="PROSITE" id="PS51257">
    <property type="entry name" value="PROKAR_LIPOPROTEIN"/>
    <property type="match status" value="1"/>
</dbReference>
<dbReference type="AlphaFoldDB" id="A0A4Q8AL15"/>
<protein>
    <recommendedName>
        <fullName evidence="4">Secreted protein</fullName>
    </recommendedName>
</protein>
<gene>
    <name evidence="2" type="ORF">EV379_0875</name>
</gene>
<dbReference type="EMBL" id="SHLC01000001">
    <property type="protein sequence ID" value="RZU64575.1"/>
    <property type="molecule type" value="Genomic_DNA"/>
</dbReference>
<sequence>MRGTKTTAMLVLAGALLLTGCASGGSAGSTPKADACATLQSEVRDISNGAQNTLAAAGTPSEIQAKLKDYSARVVALEEKADNPDVADALAKVDEKLAEVSTTVGTLPTDADGAIDGAAIAEQQAGIQAAADKIKTACTATEAPSGY</sequence>
<evidence type="ECO:0000313" key="3">
    <source>
        <dbReference type="Proteomes" id="UP000291483"/>
    </source>
</evidence>
<dbReference type="Proteomes" id="UP000291483">
    <property type="component" value="Unassembled WGS sequence"/>
</dbReference>
<accession>A0A4Q8AL15</accession>
<evidence type="ECO:0008006" key="4">
    <source>
        <dbReference type="Google" id="ProtNLM"/>
    </source>
</evidence>
<proteinExistence type="predicted"/>
<comment type="caution">
    <text evidence="2">The sequence shown here is derived from an EMBL/GenBank/DDBJ whole genome shotgun (WGS) entry which is preliminary data.</text>
</comment>
<feature type="signal peptide" evidence="1">
    <location>
        <begin position="1"/>
        <end position="27"/>
    </location>
</feature>
<name>A0A4Q8AL15_9MICO</name>